<name>A0A9N9R550_9NEOP</name>
<gene>
    <name evidence="1" type="ORF">DIATSA_LOCUS7979</name>
</gene>
<dbReference type="Proteomes" id="UP001153714">
    <property type="component" value="Chromosome 21"/>
</dbReference>
<keyword evidence="2" id="KW-1185">Reference proteome</keyword>
<dbReference type="AlphaFoldDB" id="A0A9N9R550"/>
<protein>
    <recommendedName>
        <fullName evidence="3">DUF4371 domain-containing protein</fullName>
    </recommendedName>
</protein>
<reference evidence="1" key="1">
    <citation type="submission" date="2021-12" db="EMBL/GenBank/DDBJ databases">
        <authorList>
            <person name="King R."/>
        </authorList>
    </citation>
    <scope>NUCLEOTIDE SEQUENCE</scope>
</reference>
<sequence length="422" mass="48968">MSSFQQSYLAKWEQIPEFSSWLSRYKDDEYAAFCKACSAKLQSRLASIKQHANSEKHKSNFKKYKGQSKVDKFFRKVPLKDEVKKAELRFCSFFAEHNIPFRAMDHLRPEFEKDMIVDILRTASPSGKPVYSIVIDESTDVATVKVLAIVIKYFSETECTVKTKFLDLVDLSGETADHLFNALSSKLSELGLDIKDVLGFAADTTNVMFGQHSGIVAKIKEVNPKCFFIKCVCHSAALSVSHACKILPRNLEQMIKEVYGYFSQSSKRQREFAEFQNFTDTENHRLLRHYDIRWLSLHACVSRIIEQWRALQLFFQDQYLSDRILSSEMIYNFFTSDINKLYFYFLDYILPIVNKFNIIFQGDYPCIEKLYDDASSMYLSILGCFMKTNYIKSTDNVFTLDPKSTINYLPLNDMYLGIRVGQ</sequence>
<evidence type="ECO:0008006" key="3">
    <source>
        <dbReference type="Google" id="ProtNLM"/>
    </source>
</evidence>
<dbReference type="OrthoDB" id="6159421at2759"/>
<dbReference type="SUPFAM" id="SSF53098">
    <property type="entry name" value="Ribonuclease H-like"/>
    <property type="match status" value="1"/>
</dbReference>
<reference evidence="1" key="2">
    <citation type="submission" date="2022-10" db="EMBL/GenBank/DDBJ databases">
        <authorList>
            <consortium name="ENA_rothamsted_submissions"/>
            <consortium name="culmorum"/>
            <person name="King R."/>
        </authorList>
    </citation>
    <scope>NUCLEOTIDE SEQUENCE</scope>
</reference>
<evidence type="ECO:0000313" key="1">
    <source>
        <dbReference type="EMBL" id="CAG9790310.1"/>
    </source>
</evidence>
<proteinExistence type="predicted"/>
<dbReference type="EMBL" id="OU893352">
    <property type="protein sequence ID" value="CAG9790310.1"/>
    <property type="molecule type" value="Genomic_DNA"/>
</dbReference>
<accession>A0A9N9R550</accession>
<dbReference type="PANTHER" id="PTHR37162:SF1">
    <property type="entry name" value="BED-TYPE DOMAIN-CONTAINING PROTEIN"/>
    <property type="match status" value="1"/>
</dbReference>
<dbReference type="PANTHER" id="PTHR37162">
    <property type="entry name" value="HAT FAMILY DIMERISATION DOMAINCONTAINING PROTEIN-RELATED"/>
    <property type="match status" value="1"/>
</dbReference>
<dbReference type="InterPro" id="IPR012337">
    <property type="entry name" value="RNaseH-like_sf"/>
</dbReference>
<evidence type="ECO:0000313" key="2">
    <source>
        <dbReference type="Proteomes" id="UP001153714"/>
    </source>
</evidence>
<organism evidence="1 2">
    <name type="scientific">Diatraea saccharalis</name>
    <name type="common">sugarcane borer</name>
    <dbReference type="NCBI Taxonomy" id="40085"/>
    <lineage>
        <taxon>Eukaryota</taxon>
        <taxon>Metazoa</taxon>
        <taxon>Ecdysozoa</taxon>
        <taxon>Arthropoda</taxon>
        <taxon>Hexapoda</taxon>
        <taxon>Insecta</taxon>
        <taxon>Pterygota</taxon>
        <taxon>Neoptera</taxon>
        <taxon>Endopterygota</taxon>
        <taxon>Lepidoptera</taxon>
        <taxon>Glossata</taxon>
        <taxon>Ditrysia</taxon>
        <taxon>Pyraloidea</taxon>
        <taxon>Crambidae</taxon>
        <taxon>Crambinae</taxon>
        <taxon>Diatraea</taxon>
    </lineage>
</organism>